<dbReference type="Proteomes" id="UP000005990">
    <property type="component" value="Unassembled WGS sequence"/>
</dbReference>
<keyword evidence="3 10" id="KW-0808">Transferase</keyword>
<keyword evidence="4 10" id="KW-0812">Transmembrane</keyword>
<evidence type="ECO:0000256" key="1">
    <source>
        <dbReference type="ARBA" id="ARBA00022475"/>
    </source>
</evidence>
<dbReference type="GO" id="GO:0008654">
    <property type="term" value="P:phospholipid biosynthetic process"/>
    <property type="evidence" value="ECO:0007669"/>
    <property type="project" value="UniProtKB-UniRule"/>
</dbReference>
<organism evidence="11 12">
    <name type="scientific">Eremococcus coleocola ACS-139-V-Col8</name>
    <dbReference type="NCBI Taxonomy" id="908337"/>
    <lineage>
        <taxon>Bacteria</taxon>
        <taxon>Bacillati</taxon>
        <taxon>Bacillota</taxon>
        <taxon>Bacilli</taxon>
        <taxon>Lactobacillales</taxon>
        <taxon>Aerococcaceae</taxon>
        <taxon>Eremococcus</taxon>
    </lineage>
</organism>
<evidence type="ECO:0000256" key="9">
    <source>
        <dbReference type="ARBA" id="ARBA00023264"/>
    </source>
</evidence>
<evidence type="ECO:0000256" key="10">
    <source>
        <dbReference type="HAMAP-Rule" id="MF_01043"/>
    </source>
</evidence>
<evidence type="ECO:0000256" key="4">
    <source>
        <dbReference type="ARBA" id="ARBA00022692"/>
    </source>
</evidence>
<evidence type="ECO:0000313" key="11">
    <source>
        <dbReference type="EMBL" id="EFR31160.1"/>
    </source>
</evidence>
<comment type="subcellular location">
    <subcellularLocation>
        <location evidence="10">Cell membrane</location>
        <topology evidence="10">Multi-pass membrane protein</topology>
    </subcellularLocation>
</comment>
<dbReference type="AlphaFoldDB" id="E4KQ20"/>
<dbReference type="NCBIfam" id="TIGR00023">
    <property type="entry name" value="glycerol-3-phosphate 1-O-acyltransferase PlsY"/>
    <property type="match status" value="1"/>
</dbReference>
<dbReference type="HAMAP" id="MF_01043">
    <property type="entry name" value="PlsY"/>
    <property type="match status" value="1"/>
</dbReference>
<feature type="transmembrane region" description="Helical" evidence="10">
    <location>
        <begin position="6"/>
        <end position="27"/>
    </location>
</feature>
<reference evidence="11 12" key="1">
    <citation type="submission" date="2010-10" db="EMBL/GenBank/DDBJ databases">
        <authorList>
            <person name="Durkin A.S."/>
            <person name="Madupu R."/>
            <person name="Torralba M."/>
            <person name="Gillis M."/>
            <person name="Methe B."/>
            <person name="Sutton G."/>
            <person name="Nelson K.E."/>
        </authorList>
    </citation>
    <scope>NUCLEOTIDE SEQUENCE [LARGE SCALE GENOMIC DNA]</scope>
    <source>
        <strain evidence="11 12">ACS-139-V-Col8</strain>
    </source>
</reference>
<keyword evidence="11" id="KW-0012">Acyltransferase</keyword>
<name>E4KQ20_9LACT</name>
<dbReference type="SMART" id="SM01207">
    <property type="entry name" value="G3P_acyltransf"/>
    <property type="match status" value="1"/>
</dbReference>
<protein>
    <recommendedName>
        <fullName evidence="10">Glycerol-3-phosphate acyltransferase</fullName>
    </recommendedName>
    <alternativeName>
        <fullName evidence="10">Acyl-PO4 G3P acyltransferase</fullName>
    </alternativeName>
    <alternativeName>
        <fullName evidence="10">Acyl-phosphate--glycerol-3-phosphate acyltransferase</fullName>
    </alternativeName>
    <alternativeName>
        <fullName evidence="10">G3P acyltransferase</fullName>
        <shortName evidence="10">GPAT</shortName>
        <ecNumber evidence="10">2.3.1.275</ecNumber>
    </alternativeName>
    <alternativeName>
        <fullName evidence="10">Lysophosphatidic acid synthase</fullName>
        <shortName evidence="10">LPA synthase</shortName>
    </alternativeName>
</protein>
<dbReference type="Pfam" id="PF02660">
    <property type="entry name" value="G3P_acyltransf"/>
    <property type="match status" value="1"/>
</dbReference>
<comment type="subunit">
    <text evidence="10">Probably interacts with PlsX.</text>
</comment>
<comment type="catalytic activity">
    <reaction evidence="10">
        <text>an acyl phosphate + sn-glycerol 3-phosphate = a 1-acyl-sn-glycero-3-phosphate + phosphate</text>
        <dbReference type="Rhea" id="RHEA:34075"/>
        <dbReference type="ChEBI" id="CHEBI:43474"/>
        <dbReference type="ChEBI" id="CHEBI:57597"/>
        <dbReference type="ChEBI" id="CHEBI:57970"/>
        <dbReference type="ChEBI" id="CHEBI:59918"/>
        <dbReference type="EC" id="2.3.1.275"/>
    </reaction>
</comment>
<keyword evidence="2 10" id="KW-0444">Lipid biosynthesis</keyword>
<dbReference type="STRING" id="908337.HMPREF9257_1173"/>
<feature type="transmembrane region" description="Helical" evidence="10">
    <location>
        <begin position="115"/>
        <end position="145"/>
    </location>
</feature>
<dbReference type="PANTHER" id="PTHR30309:SF0">
    <property type="entry name" value="GLYCEROL-3-PHOSPHATE ACYLTRANSFERASE-RELATED"/>
    <property type="match status" value="1"/>
</dbReference>
<evidence type="ECO:0000256" key="3">
    <source>
        <dbReference type="ARBA" id="ARBA00022679"/>
    </source>
</evidence>
<comment type="pathway">
    <text evidence="10">Lipid metabolism; phospholipid metabolism.</text>
</comment>
<keyword evidence="8 10" id="KW-0594">Phospholipid biosynthesis</keyword>
<proteinExistence type="inferred from homology"/>
<evidence type="ECO:0000256" key="2">
    <source>
        <dbReference type="ARBA" id="ARBA00022516"/>
    </source>
</evidence>
<feature type="transmembrane region" description="Helical" evidence="10">
    <location>
        <begin position="151"/>
        <end position="180"/>
    </location>
</feature>
<dbReference type="GO" id="GO:0005886">
    <property type="term" value="C:plasma membrane"/>
    <property type="evidence" value="ECO:0007669"/>
    <property type="project" value="UniProtKB-SubCell"/>
</dbReference>
<sequence length="226" mass="24963">MNIIILHILVILLAYCIGSIPTGLWYAQYVHHQDIRQLGSGNSGATNIGRNFGLKAAVIVTVIDVLKGLIPTVLAGWIFAESPAAVMLTGLAAALGHAYPIWAEFKGGKMVATSFGVLAGFNIWLGIIAAIVLFLFMFLFSIVSFAAMTSFYIGVILVACFAHSWIYVIGFTLLWCLLLFRHEKNLKALAKNEERVMSFGLHLYEKTIYPLIKNYLYENVEVDDLA</sequence>
<comment type="similarity">
    <text evidence="10">Belongs to the PlsY family.</text>
</comment>
<evidence type="ECO:0000256" key="8">
    <source>
        <dbReference type="ARBA" id="ARBA00023209"/>
    </source>
</evidence>
<feature type="transmembrane region" description="Helical" evidence="10">
    <location>
        <begin position="56"/>
        <end position="79"/>
    </location>
</feature>
<keyword evidence="7 10" id="KW-0472">Membrane</keyword>
<dbReference type="EC" id="2.3.1.275" evidence="10"/>
<comment type="function">
    <text evidence="10">Catalyzes the transfer of an acyl group from acyl-phosphate (acyl-PO(4)) to glycerol-3-phosphate (G3P) to form lysophosphatidic acid (LPA). This enzyme utilizes acyl-phosphate as fatty acyl donor, but not acyl-CoA or acyl-ACP.</text>
</comment>
<dbReference type="PANTHER" id="PTHR30309">
    <property type="entry name" value="INNER MEMBRANE PROTEIN YGIH"/>
    <property type="match status" value="1"/>
</dbReference>
<dbReference type="UniPathway" id="UPA00085"/>
<gene>
    <name evidence="10 11" type="primary">plsY</name>
    <name evidence="11" type="ORF">HMPREF9257_1173</name>
</gene>
<dbReference type="EMBL" id="AENN01000015">
    <property type="protein sequence ID" value="EFR31160.1"/>
    <property type="molecule type" value="Genomic_DNA"/>
</dbReference>
<keyword evidence="6 10" id="KW-0443">Lipid metabolism</keyword>
<accession>E4KQ20</accession>
<keyword evidence="1 10" id="KW-1003">Cell membrane</keyword>
<feature type="transmembrane region" description="Helical" evidence="10">
    <location>
        <begin position="85"/>
        <end position="103"/>
    </location>
</feature>
<dbReference type="GO" id="GO:0043772">
    <property type="term" value="F:acyl-phosphate glycerol-3-phosphate acyltransferase activity"/>
    <property type="evidence" value="ECO:0007669"/>
    <property type="project" value="UniProtKB-UniRule"/>
</dbReference>
<dbReference type="RefSeq" id="WP_006418363.1">
    <property type="nucleotide sequence ID" value="NZ_AENN01000015.1"/>
</dbReference>
<keyword evidence="5 10" id="KW-1133">Transmembrane helix</keyword>
<dbReference type="InterPro" id="IPR003811">
    <property type="entry name" value="G3P_acylTferase_PlsY"/>
</dbReference>
<keyword evidence="12" id="KW-1185">Reference proteome</keyword>
<evidence type="ECO:0000313" key="12">
    <source>
        <dbReference type="Proteomes" id="UP000005990"/>
    </source>
</evidence>
<comment type="caution">
    <text evidence="11">The sequence shown here is derived from an EMBL/GenBank/DDBJ whole genome shotgun (WGS) entry which is preliminary data.</text>
</comment>
<evidence type="ECO:0000256" key="7">
    <source>
        <dbReference type="ARBA" id="ARBA00023136"/>
    </source>
</evidence>
<dbReference type="eggNOG" id="COG0344">
    <property type="taxonomic scope" value="Bacteria"/>
</dbReference>
<keyword evidence="9 10" id="KW-1208">Phospholipid metabolism</keyword>
<evidence type="ECO:0000256" key="5">
    <source>
        <dbReference type="ARBA" id="ARBA00022989"/>
    </source>
</evidence>
<evidence type="ECO:0000256" key="6">
    <source>
        <dbReference type="ARBA" id="ARBA00023098"/>
    </source>
</evidence>